<protein>
    <submittedName>
        <fullName evidence="1">Oligosaccharide flippase family protein</fullName>
    </submittedName>
</protein>
<organism evidence="1 2">
    <name type="scientific">Antarcticirhabdus aurantiaca</name>
    <dbReference type="NCBI Taxonomy" id="2606717"/>
    <lineage>
        <taxon>Bacteria</taxon>
        <taxon>Pseudomonadati</taxon>
        <taxon>Pseudomonadota</taxon>
        <taxon>Alphaproteobacteria</taxon>
        <taxon>Hyphomicrobiales</taxon>
        <taxon>Aurantimonadaceae</taxon>
        <taxon>Antarcticirhabdus</taxon>
    </lineage>
</organism>
<reference evidence="1" key="1">
    <citation type="submission" date="2022-11" db="EMBL/GenBank/DDBJ databases">
        <title>beta-Carotene-producing bacterium, Jeongeuplla avenae sp. nov., alleviates the salt stress of Arabidopsis seedlings.</title>
        <authorList>
            <person name="Jiang L."/>
            <person name="Lee J."/>
        </authorList>
    </citation>
    <scope>NUCLEOTIDE SEQUENCE</scope>
    <source>
        <strain evidence="1">DY_R2A_6</strain>
    </source>
</reference>
<gene>
    <name evidence="1" type="ORF">OXU80_02670</name>
</gene>
<dbReference type="EMBL" id="CP113520">
    <property type="protein sequence ID" value="WAJ29166.1"/>
    <property type="molecule type" value="Genomic_DNA"/>
</dbReference>
<evidence type="ECO:0000313" key="2">
    <source>
        <dbReference type="Proteomes" id="UP001163223"/>
    </source>
</evidence>
<name>A0ACD4NQL8_9HYPH</name>
<sequence>MNQPSGRLRKLSSVASVAVGPVARASNQLVTFALTLVAIRYLSPAEFGAFALASIAVTVIRTLLYSGAFEYLLKAPSARQASTETLVFNVLLVTVLNLLVLGGLWLADSLGYAGDITSLLLILVPSNFIAALGAWQESLLLRSNRLTPYYMLTFAAELLSMLVAVAMFATGFGLLALVGQIYARNILIAAFYLALQRPVFSERFSTTALRAMTLWSLPRYGSISLNMTSTYAVDLLLGIFMSPAATGIYRASSRLVTAVADIFNQPTRIISMTMISRNVAAGRPVTSTWTLIFAVAAVVGLSALAGLGSVSGLLVPVLMGPEWSAAAPVVAVLCVARAFMLFDSAMMPALVAHNHQKSVFYMQVVTTALLLAFMIAAAPHGVLAASVAAALAAACNSLLIYSLAHRRLSGSGTALAKILPAALLPPLATFAAAAGLILMLGTAGMDPIALLVAAIATGMGGWLIAVLALLPRLKRIASMLRQQSKMA</sequence>
<accession>A0ACD4NQL8</accession>
<dbReference type="Proteomes" id="UP001163223">
    <property type="component" value="Chromosome"/>
</dbReference>
<keyword evidence="2" id="KW-1185">Reference proteome</keyword>
<proteinExistence type="predicted"/>
<evidence type="ECO:0000313" key="1">
    <source>
        <dbReference type="EMBL" id="WAJ29166.1"/>
    </source>
</evidence>